<evidence type="ECO:0000256" key="4">
    <source>
        <dbReference type="PROSITE-ProRule" id="PRU00335"/>
    </source>
</evidence>
<dbReference type="InterPro" id="IPR036271">
    <property type="entry name" value="Tet_transcr_reg_TetR-rel_C_sf"/>
</dbReference>
<keyword evidence="3" id="KW-0804">Transcription</keyword>
<organism evidence="7 8">
    <name type="scientific">Pseudomonas oryzae</name>
    <dbReference type="NCBI Taxonomy" id="1392877"/>
    <lineage>
        <taxon>Bacteria</taxon>
        <taxon>Pseudomonadati</taxon>
        <taxon>Pseudomonadota</taxon>
        <taxon>Gammaproteobacteria</taxon>
        <taxon>Pseudomonadales</taxon>
        <taxon>Pseudomonadaceae</taxon>
        <taxon>Pseudomonas</taxon>
    </lineage>
</organism>
<evidence type="ECO:0000313" key="8">
    <source>
        <dbReference type="Proteomes" id="UP000243359"/>
    </source>
</evidence>
<evidence type="ECO:0000259" key="6">
    <source>
        <dbReference type="PROSITE" id="PS50977"/>
    </source>
</evidence>
<dbReference type="InterPro" id="IPR011075">
    <property type="entry name" value="TetR_C"/>
</dbReference>
<evidence type="ECO:0000256" key="3">
    <source>
        <dbReference type="ARBA" id="ARBA00023163"/>
    </source>
</evidence>
<name>A0A1H1QNG6_9PSED</name>
<dbReference type="OrthoDB" id="9796019at2"/>
<protein>
    <submittedName>
        <fullName evidence="7">Transcriptional regulator, TetR family</fullName>
    </submittedName>
</protein>
<gene>
    <name evidence="7" type="ORF">SAMN05216221_1384</name>
</gene>
<proteinExistence type="predicted"/>
<evidence type="ECO:0000256" key="1">
    <source>
        <dbReference type="ARBA" id="ARBA00023015"/>
    </source>
</evidence>
<accession>A0A1H1QNG6</accession>
<evidence type="ECO:0000256" key="5">
    <source>
        <dbReference type="SAM" id="MobiDB-lite"/>
    </source>
</evidence>
<dbReference type="PROSITE" id="PS50977">
    <property type="entry name" value="HTH_TETR_2"/>
    <property type="match status" value="1"/>
</dbReference>
<dbReference type="InterPro" id="IPR009057">
    <property type="entry name" value="Homeodomain-like_sf"/>
</dbReference>
<dbReference type="PANTHER" id="PTHR30055">
    <property type="entry name" value="HTH-TYPE TRANSCRIPTIONAL REGULATOR RUTR"/>
    <property type="match status" value="1"/>
</dbReference>
<keyword evidence="1" id="KW-0805">Transcription regulation</keyword>
<feature type="DNA-binding region" description="H-T-H motif" evidence="4">
    <location>
        <begin position="51"/>
        <end position="70"/>
    </location>
</feature>
<dbReference type="AlphaFoldDB" id="A0A1H1QNG6"/>
<dbReference type="GO" id="GO:0003700">
    <property type="term" value="F:DNA-binding transcription factor activity"/>
    <property type="evidence" value="ECO:0007669"/>
    <property type="project" value="TreeGrafter"/>
</dbReference>
<evidence type="ECO:0000256" key="2">
    <source>
        <dbReference type="ARBA" id="ARBA00023125"/>
    </source>
</evidence>
<keyword evidence="8" id="KW-1185">Reference proteome</keyword>
<dbReference type="Gene3D" id="1.10.357.10">
    <property type="entry name" value="Tetracycline Repressor, domain 2"/>
    <property type="match status" value="1"/>
</dbReference>
<reference evidence="8" key="1">
    <citation type="submission" date="2016-10" db="EMBL/GenBank/DDBJ databases">
        <authorList>
            <person name="Varghese N."/>
            <person name="Submissions S."/>
        </authorList>
    </citation>
    <scope>NUCLEOTIDE SEQUENCE [LARGE SCALE GENOMIC DNA]</scope>
    <source>
        <strain evidence="8">KCTC 32247</strain>
    </source>
</reference>
<dbReference type="SUPFAM" id="SSF46689">
    <property type="entry name" value="Homeodomain-like"/>
    <property type="match status" value="1"/>
</dbReference>
<dbReference type="Proteomes" id="UP000243359">
    <property type="component" value="Chromosome I"/>
</dbReference>
<dbReference type="RefSeq" id="WP_090352178.1">
    <property type="nucleotide sequence ID" value="NZ_LT629751.1"/>
</dbReference>
<sequence length="209" mass="23583">MTRRHNTSAPEGKPKSRSRLSVGAVRSEETTNAILTAAAEILEERGYAGFTLDAVVARAASSKPTIYRWWKNKAALIRDVYERTGEASLKTPDNGCLEQDLREHLYALWNWWDTSRSGEVLRSFITELQLSPDALEEFRLSFLPRRQQVMHKILQRALDRQEIREGPAIEAAITLLTGISWLHLLTGNLRSTDELEVTVGLIVKGLRSA</sequence>
<dbReference type="STRING" id="1392877.SAMN05216221_1384"/>
<dbReference type="SUPFAM" id="SSF48498">
    <property type="entry name" value="Tetracyclin repressor-like, C-terminal domain"/>
    <property type="match status" value="1"/>
</dbReference>
<dbReference type="InterPro" id="IPR001647">
    <property type="entry name" value="HTH_TetR"/>
</dbReference>
<dbReference type="GO" id="GO:0000976">
    <property type="term" value="F:transcription cis-regulatory region binding"/>
    <property type="evidence" value="ECO:0007669"/>
    <property type="project" value="TreeGrafter"/>
</dbReference>
<dbReference type="PRINTS" id="PR00455">
    <property type="entry name" value="HTHTETR"/>
</dbReference>
<dbReference type="InterPro" id="IPR050109">
    <property type="entry name" value="HTH-type_TetR-like_transc_reg"/>
</dbReference>
<evidence type="ECO:0000313" key="7">
    <source>
        <dbReference type="EMBL" id="SDS24469.1"/>
    </source>
</evidence>
<dbReference type="PANTHER" id="PTHR30055:SF148">
    <property type="entry name" value="TETR-FAMILY TRANSCRIPTIONAL REGULATOR"/>
    <property type="match status" value="1"/>
</dbReference>
<keyword evidence="2 4" id="KW-0238">DNA-binding</keyword>
<dbReference type="Pfam" id="PF00440">
    <property type="entry name" value="TetR_N"/>
    <property type="match status" value="1"/>
</dbReference>
<feature type="domain" description="HTH tetR-type" evidence="6">
    <location>
        <begin position="28"/>
        <end position="88"/>
    </location>
</feature>
<feature type="region of interest" description="Disordered" evidence="5">
    <location>
        <begin position="1"/>
        <end position="24"/>
    </location>
</feature>
<dbReference type="Gene3D" id="1.10.10.60">
    <property type="entry name" value="Homeodomain-like"/>
    <property type="match status" value="1"/>
</dbReference>
<dbReference type="Pfam" id="PF16859">
    <property type="entry name" value="TetR_C_11"/>
    <property type="match status" value="1"/>
</dbReference>
<dbReference type="EMBL" id="LT629751">
    <property type="protein sequence ID" value="SDS24469.1"/>
    <property type="molecule type" value="Genomic_DNA"/>
</dbReference>